<evidence type="ECO:0000256" key="3">
    <source>
        <dbReference type="ARBA" id="ARBA00022692"/>
    </source>
</evidence>
<accession>A0ABZ3C1N4</accession>
<keyword evidence="4 6" id="KW-0732">Signal</keyword>
<evidence type="ECO:0000256" key="1">
    <source>
        <dbReference type="ARBA" id="ARBA00004571"/>
    </source>
</evidence>
<keyword evidence="5" id="KW-0472">Membrane</keyword>
<name>A0ABZ3C1N4_9GAMM</name>
<dbReference type="Pfam" id="PF13505">
    <property type="entry name" value="OMP_b-brl"/>
    <property type="match status" value="1"/>
</dbReference>
<dbReference type="Gene3D" id="2.40.160.20">
    <property type="match status" value="1"/>
</dbReference>
<protein>
    <submittedName>
        <fullName evidence="8">Outer membrane protein</fullName>
    </submittedName>
</protein>
<dbReference type="InterPro" id="IPR051723">
    <property type="entry name" value="Bact_OM_Invasion-Related"/>
</dbReference>
<feature type="chain" id="PRO_5045978106" evidence="6">
    <location>
        <begin position="23"/>
        <end position="240"/>
    </location>
</feature>
<keyword evidence="9" id="KW-1185">Reference proteome</keyword>
<gene>
    <name evidence="8" type="ORF">WMO13_00705</name>
</gene>
<dbReference type="SUPFAM" id="SSF56925">
    <property type="entry name" value="OMPA-like"/>
    <property type="match status" value="1"/>
</dbReference>
<dbReference type="PANTHER" id="PTHR35892:SF2">
    <property type="entry name" value="OUTER MEMBRANE PROTEIN PAGN"/>
    <property type="match status" value="1"/>
</dbReference>
<dbReference type="EMBL" id="CP150637">
    <property type="protein sequence ID" value="WZW87933.1"/>
    <property type="molecule type" value="Genomic_DNA"/>
</dbReference>
<keyword evidence="2" id="KW-1134">Transmembrane beta strand</keyword>
<evidence type="ECO:0000256" key="4">
    <source>
        <dbReference type="ARBA" id="ARBA00022729"/>
    </source>
</evidence>
<proteinExistence type="predicted"/>
<dbReference type="PANTHER" id="PTHR35892">
    <property type="entry name" value="OUTER MEMBRANE PROTEIN PAGN-RELATED"/>
    <property type="match status" value="1"/>
</dbReference>
<organism evidence="8 9">
    <name type="scientific">Ignatzschineria larvae DSM 13226</name>
    <dbReference type="NCBI Taxonomy" id="1111732"/>
    <lineage>
        <taxon>Bacteria</taxon>
        <taxon>Pseudomonadati</taxon>
        <taxon>Pseudomonadota</taxon>
        <taxon>Gammaproteobacteria</taxon>
        <taxon>Cardiobacteriales</taxon>
        <taxon>Ignatzschineriaceae</taxon>
        <taxon>Ignatzschineria</taxon>
    </lineage>
</organism>
<evidence type="ECO:0000259" key="7">
    <source>
        <dbReference type="Pfam" id="PF13505"/>
    </source>
</evidence>
<reference evidence="8 9" key="1">
    <citation type="submission" date="2024-03" db="EMBL/GenBank/DDBJ databases">
        <title>Complete Genome Sequence and Annotation of Ignatzschineria larvae DSM 13226.</title>
        <authorList>
            <person name="Cantrell E."/>
            <person name="Burcham Z.M."/>
        </authorList>
    </citation>
    <scope>NUCLEOTIDE SEQUENCE [LARGE SCALE GENOMIC DNA]</scope>
    <source>
        <strain evidence="8 9">DSM 13226</strain>
    </source>
</reference>
<evidence type="ECO:0000313" key="8">
    <source>
        <dbReference type="EMBL" id="WZW87933.1"/>
    </source>
</evidence>
<keyword evidence="3" id="KW-0812">Transmembrane</keyword>
<evidence type="ECO:0000256" key="5">
    <source>
        <dbReference type="ARBA" id="ARBA00023136"/>
    </source>
</evidence>
<comment type="subcellular location">
    <subcellularLocation>
        <location evidence="1">Cell outer membrane</location>
        <topology evidence="1">Multi-pass membrane protein</topology>
    </subcellularLocation>
</comment>
<evidence type="ECO:0000313" key="9">
    <source>
        <dbReference type="Proteomes" id="UP001449178"/>
    </source>
</evidence>
<feature type="domain" description="Outer membrane protein beta-barrel" evidence="7">
    <location>
        <begin position="55"/>
        <end position="239"/>
    </location>
</feature>
<dbReference type="InterPro" id="IPR027385">
    <property type="entry name" value="Beta-barrel_OMP"/>
</dbReference>
<sequence>MKKRILVGATLVSLSTVGIAFAYSEDSIYSDDSYNPMEGYYAAGRVIYTDQKAKNMDTSARPGIGSFVKGDESKKYTSGSLAIGYQFASAWRVEGEYVFPKENEFTSGSTAFPTSLNHHKIRSQRLMLNVYKDFYINDEIALYINAGLGIAELKSQGWQGNESRQYNSNSDRNIAYSLGVGASYSPIENFNIDLGYRYTDSGKTESGWNAFSNARGLQDEQMKAKIESQEIYLGVRYRFY</sequence>
<evidence type="ECO:0000256" key="2">
    <source>
        <dbReference type="ARBA" id="ARBA00022452"/>
    </source>
</evidence>
<feature type="signal peptide" evidence="6">
    <location>
        <begin position="1"/>
        <end position="22"/>
    </location>
</feature>
<dbReference type="Proteomes" id="UP001449178">
    <property type="component" value="Chromosome"/>
</dbReference>
<dbReference type="RefSeq" id="WP_026879232.1">
    <property type="nucleotide sequence ID" value="NZ_AZOD01000028.1"/>
</dbReference>
<evidence type="ECO:0000256" key="6">
    <source>
        <dbReference type="SAM" id="SignalP"/>
    </source>
</evidence>
<dbReference type="InterPro" id="IPR011250">
    <property type="entry name" value="OMP/PagP_B-barrel"/>
</dbReference>